<dbReference type="EMBL" id="CP002431">
    <property type="protein sequence ID" value="ADU61554.1"/>
    <property type="molecule type" value="Genomic_DNA"/>
</dbReference>
<dbReference type="InterPro" id="IPR010499">
    <property type="entry name" value="AraC_E-bd"/>
</dbReference>
<evidence type="ECO:0000313" key="6">
    <source>
        <dbReference type="Proteomes" id="UP000002191"/>
    </source>
</evidence>
<accession>E6VY96</accession>
<dbReference type="InterPro" id="IPR018060">
    <property type="entry name" value="HTH_AraC"/>
</dbReference>
<reference evidence="6" key="1">
    <citation type="submission" date="2010-12" db="EMBL/GenBank/DDBJ databases">
        <title>Complete sequence of Desulfovibrio aespoeensis Aspo-2.</title>
        <authorList>
            <consortium name="US DOE Joint Genome Institute"/>
            <person name="Lucas S."/>
            <person name="Copeland A."/>
            <person name="Lapidus A."/>
            <person name="Cheng J.-F."/>
            <person name="Goodwin L."/>
            <person name="Pitluck S."/>
            <person name="Chertkov O."/>
            <person name="Misra M."/>
            <person name="Detter J.C."/>
            <person name="Han C."/>
            <person name="Tapia R."/>
            <person name="Land M."/>
            <person name="Hauser L."/>
            <person name="Kyrpides N."/>
            <person name="Ivanova N."/>
            <person name="Ovchinnikova G."/>
            <person name="Pedersen K."/>
            <person name="Jagevall S."/>
            <person name="Hazen T."/>
            <person name="Woyke T."/>
        </authorList>
    </citation>
    <scope>NUCLEOTIDE SEQUENCE [LARGE SCALE GENOMIC DNA]</scope>
    <source>
        <strain evidence="6">ATCC 700646 / DSM 10631 / Aspo-2</strain>
    </source>
</reference>
<dbReference type="InterPro" id="IPR020449">
    <property type="entry name" value="Tscrpt_reg_AraC-type_HTH"/>
</dbReference>
<evidence type="ECO:0000259" key="4">
    <source>
        <dbReference type="PROSITE" id="PS01124"/>
    </source>
</evidence>
<dbReference type="PROSITE" id="PS01124">
    <property type="entry name" value="HTH_ARAC_FAMILY_2"/>
    <property type="match status" value="1"/>
</dbReference>
<dbReference type="eggNOG" id="COG2207">
    <property type="taxonomic scope" value="Bacteria"/>
</dbReference>
<dbReference type="SMART" id="SM00871">
    <property type="entry name" value="AraC_E_bind"/>
    <property type="match status" value="1"/>
</dbReference>
<dbReference type="InterPro" id="IPR009057">
    <property type="entry name" value="Homeodomain-like_sf"/>
</dbReference>
<dbReference type="GO" id="GO:0043565">
    <property type="term" value="F:sequence-specific DNA binding"/>
    <property type="evidence" value="ECO:0007669"/>
    <property type="project" value="InterPro"/>
</dbReference>
<dbReference type="Pfam" id="PF12833">
    <property type="entry name" value="HTH_18"/>
    <property type="match status" value="1"/>
</dbReference>
<dbReference type="AlphaFoldDB" id="E6VY96"/>
<dbReference type="PANTHER" id="PTHR40055:SF1">
    <property type="entry name" value="TRANSCRIPTIONAL REGULATOR YGIV-RELATED"/>
    <property type="match status" value="1"/>
</dbReference>
<dbReference type="InterPro" id="IPR050908">
    <property type="entry name" value="SmbC-like"/>
</dbReference>
<evidence type="ECO:0000256" key="2">
    <source>
        <dbReference type="ARBA" id="ARBA00023125"/>
    </source>
</evidence>
<dbReference type="STRING" id="643562.Daes_0534"/>
<dbReference type="PROSITE" id="PS00041">
    <property type="entry name" value="HTH_ARAC_FAMILY_1"/>
    <property type="match status" value="1"/>
</dbReference>
<feature type="domain" description="HTH araC/xylS-type" evidence="4">
    <location>
        <begin position="17"/>
        <end position="115"/>
    </location>
</feature>
<organism evidence="5 6">
    <name type="scientific">Pseudodesulfovibrio aespoeensis (strain ATCC 700646 / DSM 10631 / Aspo-2)</name>
    <name type="common">Desulfovibrio aespoeensis</name>
    <dbReference type="NCBI Taxonomy" id="643562"/>
    <lineage>
        <taxon>Bacteria</taxon>
        <taxon>Pseudomonadati</taxon>
        <taxon>Thermodesulfobacteriota</taxon>
        <taxon>Desulfovibrionia</taxon>
        <taxon>Desulfovibrionales</taxon>
        <taxon>Desulfovibrionaceae</taxon>
    </lineage>
</organism>
<dbReference type="Gene3D" id="1.10.10.60">
    <property type="entry name" value="Homeodomain-like"/>
    <property type="match status" value="2"/>
</dbReference>
<dbReference type="InterPro" id="IPR011256">
    <property type="entry name" value="Reg_factor_effector_dom_sf"/>
</dbReference>
<dbReference type="PANTHER" id="PTHR40055">
    <property type="entry name" value="TRANSCRIPTIONAL REGULATOR YGIV-RELATED"/>
    <property type="match status" value="1"/>
</dbReference>
<protein>
    <submittedName>
        <fullName evidence="5">Transcription activator effector binding protein</fullName>
    </submittedName>
</protein>
<dbReference type="GO" id="GO:0003700">
    <property type="term" value="F:DNA-binding transcription factor activity"/>
    <property type="evidence" value="ECO:0007669"/>
    <property type="project" value="InterPro"/>
</dbReference>
<keyword evidence="1" id="KW-0805">Transcription regulation</keyword>
<dbReference type="SUPFAM" id="SSF55136">
    <property type="entry name" value="Probable bacterial effector-binding domain"/>
    <property type="match status" value="1"/>
</dbReference>
<dbReference type="eggNOG" id="COG3449">
    <property type="taxonomic scope" value="Bacteria"/>
</dbReference>
<keyword evidence="6" id="KW-1185">Reference proteome</keyword>
<evidence type="ECO:0000256" key="3">
    <source>
        <dbReference type="ARBA" id="ARBA00023163"/>
    </source>
</evidence>
<reference evidence="5 6" key="2">
    <citation type="journal article" date="2014" name="Genome Announc.">
        <title>Complete Genome Sequence of the Subsurface, Mesophilic Sulfate-Reducing Bacterium Desulfovibrio aespoeensis Aspo-2.</title>
        <authorList>
            <person name="Pedersen K."/>
            <person name="Bengtsson A."/>
            <person name="Edlund J."/>
            <person name="Rabe L."/>
            <person name="Hazen T."/>
            <person name="Chakraborty R."/>
            <person name="Goodwin L."/>
            <person name="Shapiro N."/>
        </authorList>
    </citation>
    <scope>NUCLEOTIDE SEQUENCE [LARGE SCALE GENOMIC DNA]</scope>
    <source>
        <strain evidence="6">ATCC 700646 / DSM 10631 / Aspo-2</strain>
    </source>
</reference>
<dbReference type="SMART" id="SM00342">
    <property type="entry name" value="HTH_ARAC"/>
    <property type="match status" value="1"/>
</dbReference>
<dbReference type="SUPFAM" id="SSF46689">
    <property type="entry name" value="Homeodomain-like"/>
    <property type="match status" value="2"/>
</dbReference>
<dbReference type="InterPro" id="IPR029442">
    <property type="entry name" value="GyrI-like"/>
</dbReference>
<dbReference type="Proteomes" id="UP000002191">
    <property type="component" value="Chromosome"/>
</dbReference>
<evidence type="ECO:0000313" key="5">
    <source>
        <dbReference type="EMBL" id="ADU61554.1"/>
    </source>
</evidence>
<sequence length="285" mass="32111">MRTTKEETKKDHAERMDRVLEHIQAHLDDPMQLLDLADIACFSPYHFHRIFSGMIGESVKSHIRRLRLERAAITLKLGEAPVTDIAFQAGFETHESFTRAFNAMFGLSPQRFRQAHHGTLDHKHCNYWKEIVMEASVVNLEEMNVVFVRHTGPYKDCNHAWSTLCGWAGPRGLVNADARILALCHDDPDVTPEDKIRYDACITVAGQTEVQAPIGMKTIAGGRYAKTLHKGPYSDLHKTYAQLCGQWAPQNGCEADAGASIEIYLNTPDKTAPEELRTEVYVPLK</sequence>
<dbReference type="PRINTS" id="PR00032">
    <property type="entry name" value="HTHARAC"/>
</dbReference>
<evidence type="ECO:0000256" key="1">
    <source>
        <dbReference type="ARBA" id="ARBA00023015"/>
    </source>
</evidence>
<keyword evidence="3" id="KW-0804">Transcription</keyword>
<dbReference type="InterPro" id="IPR018062">
    <property type="entry name" value="HTH_AraC-typ_CS"/>
</dbReference>
<dbReference type="HOGENOM" id="CLU_000445_81_1_7"/>
<dbReference type="Gene3D" id="3.20.80.10">
    <property type="entry name" value="Regulatory factor, effector binding domain"/>
    <property type="match status" value="1"/>
</dbReference>
<name>E6VY96_PSEA9</name>
<dbReference type="Pfam" id="PF06445">
    <property type="entry name" value="GyrI-like"/>
    <property type="match status" value="1"/>
</dbReference>
<keyword evidence="2" id="KW-0238">DNA-binding</keyword>
<dbReference type="KEGG" id="das:Daes_0534"/>
<proteinExistence type="predicted"/>
<dbReference type="RefSeq" id="WP_013513490.1">
    <property type="nucleotide sequence ID" value="NC_014844.1"/>
</dbReference>
<gene>
    <name evidence="5" type="ordered locus">Daes_0534</name>
</gene>